<gene>
    <name evidence="10" type="primary">LOC112044054</name>
</gene>
<dbReference type="Gene3D" id="3.40.50.880">
    <property type="match status" value="1"/>
</dbReference>
<dbReference type="GeneID" id="112044054"/>
<evidence type="ECO:0000256" key="1">
    <source>
        <dbReference type="ARBA" id="ARBA00004239"/>
    </source>
</evidence>
<evidence type="ECO:0000256" key="8">
    <source>
        <dbReference type="SAM" id="SignalP"/>
    </source>
</evidence>
<dbReference type="PROSITE" id="PS51273">
    <property type="entry name" value="GATASE_TYPE_1"/>
    <property type="match status" value="1"/>
</dbReference>
<organism evidence="9 10">
    <name type="scientific">Bicyclus anynana</name>
    <name type="common">Squinting bush brown butterfly</name>
    <dbReference type="NCBI Taxonomy" id="110368"/>
    <lineage>
        <taxon>Eukaryota</taxon>
        <taxon>Metazoa</taxon>
        <taxon>Ecdysozoa</taxon>
        <taxon>Arthropoda</taxon>
        <taxon>Hexapoda</taxon>
        <taxon>Insecta</taxon>
        <taxon>Pterygota</taxon>
        <taxon>Neoptera</taxon>
        <taxon>Endopterygota</taxon>
        <taxon>Lepidoptera</taxon>
        <taxon>Glossata</taxon>
        <taxon>Ditrysia</taxon>
        <taxon>Papilionoidea</taxon>
        <taxon>Nymphalidae</taxon>
        <taxon>Satyrinae</taxon>
        <taxon>Satyrini</taxon>
        <taxon>Mycalesina</taxon>
        <taxon>Bicyclus</taxon>
    </lineage>
</organism>
<dbReference type="InterPro" id="IPR015527">
    <property type="entry name" value="Pept_C26_g-glut_hydrolase"/>
</dbReference>
<protein>
    <recommendedName>
        <fullName evidence="3 7">folate gamma-glutamyl hydrolase</fullName>
        <ecNumber evidence="3 7">3.4.19.9</ecNumber>
    </recommendedName>
</protein>
<feature type="active site" evidence="7">
    <location>
        <position position="248"/>
    </location>
</feature>
<dbReference type="PANTHER" id="PTHR11315">
    <property type="entry name" value="PROTEASE FAMILY C26 GAMMA-GLUTAMYL HYDROLASE"/>
    <property type="match status" value="1"/>
</dbReference>
<keyword evidence="6 7" id="KW-0378">Hydrolase</keyword>
<evidence type="ECO:0000313" key="9">
    <source>
        <dbReference type="Proteomes" id="UP001652582"/>
    </source>
</evidence>
<feature type="signal peptide" evidence="8">
    <location>
        <begin position="1"/>
        <end position="18"/>
    </location>
</feature>
<proteinExistence type="inferred from homology"/>
<evidence type="ECO:0000256" key="5">
    <source>
        <dbReference type="ARBA" id="ARBA00022729"/>
    </source>
</evidence>
<dbReference type="Proteomes" id="UP001652582">
    <property type="component" value="Chromosome 16"/>
</dbReference>
<reference evidence="10" key="1">
    <citation type="submission" date="2025-08" db="UniProtKB">
        <authorList>
            <consortium name="RefSeq"/>
        </authorList>
    </citation>
    <scope>IDENTIFICATION</scope>
</reference>
<dbReference type="RefSeq" id="XP_052742130.1">
    <property type="nucleotide sequence ID" value="XM_052886170.1"/>
</dbReference>
<feature type="chain" id="PRO_5045155143" description="folate gamma-glutamyl hydrolase" evidence="8">
    <location>
        <begin position="19"/>
        <end position="328"/>
    </location>
</feature>
<evidence type="ECO:0000256" key="7">
    <source>
        <dbReference type="PROSITE-ProRule" id="PRU00607"/>
    </source>
</evidence>
<dbReference type="EC" id="3.4.19.9" evidence="3 7"/>
<evidence type="ECO:0000313" key="10">
    <source>
        <dbReference type="RefSeq" id="XP_052742130.1"/>
    </source>
</evidence>
<dbReference type="InterPro" id="IPR029062">
    <property type="entry name" value="Class_I_gatase-like"/>
</dbReference>
<dbReference type="Pfam" id="PF07722">
    <property type="entry name" value="Peptidase_C26"/>
    <property type="match status" value="1"/>
</dbReference>
<dbReference type="InterPro" id="IPR011697">
    <property type="entry name" value="Peptidase_C26"/>
</dbReference>
<dbReference type="SUPFAM" id="SSF52317">
    <property type="entry name" value="Class I glutamine amidotransferase-like"/>
    <property type="match status" value="1"/>
</dbReference>
<accession>A0ABM3LSS1</accession>
<name>A0ABM3LSS1_BICAN</name>
<comment type="catalytic activity">
    <reaction evidence="7">
        <text>(6S)-5,6,7,8-tetrahydrofolyl-(gamma-L-Glu)(n) + (n-1) H2O = (6S)-5,6,7,8-tetrahydrofolate + (n-1) L-glutamate</text>
        <dbReference type="Rhea" id="RHEA:56784"/>
        <dbReference type="Rhea" id="RHEA-COMP:14738"/>
        <dbReference type="ChEBI" id="CHEBI:15377"/>
        <dbReference type="ChEBI" id="CHEBI:29985"/>
        <dbReference type="ChEBI" id="CHEBI:57453"/>
        <dbReference type="ChEBI" id="CHEBI:141005"/>
        <dbReference type="EC" id="3.4.19.9"/>
    </reaction>
</comment>
<evidence type="ECO:0000256" key="6">
    <source>
        <dbReference type="ARBA" id="ARBA00022801"/>
    </source>
</evidence>
<comment type="subcellular location">
    <subcellularLocation>
        <location evidence="1">Secreted</location>
        <location evidence="1">Extracellular space</location>
    </subcellularLocation>
</comment>
<dbReference type="GO" id="GO:0016787">
    <property type="term" value="F:hydrolase activity"/>
    <property type="evidence" value="ECO:0007669"/>
    <property type="project" value="UniProtKB-KW"/>
</dbReference>
<feature type="active site" description="Nucleophile" evidence="7">
    <location>
        <position position="136"/>
    </location>
</feature>
<evidence type="ECO:0000256" key="2">
    <source>
        <dbReference type="ARBA" id="ARBA00011083"/>
    </source>
</evidence>
<dbReference type="PROSITE" id="PS51275">
    <property type="entry name" value="PEPTIDASE_C26_GGH"/>
    <property type="match status" value="1"/>
</dbReference>
<keyword evidence="4" id="KW-0964">Secreted</keyword>
<comment type="similarity">
    <text evidence="2">Belongs to the peptidase C26 family.</text>
</comment>
<keyword evidence="9" id="KW-1185">Reference proteome</keyword>
<dbReference type="PANTHER" id="PTHR11315:SF0">
    <property type="entry name" value="FOLATE GAMMA-GLUTAMYL HYDROLASE"/>
    <property type="match status" value="1"/>
</dbReference>
<evidence type="ECO:0000256" key="4">
    <source>
        <dbReference type="ARBA" id="ARBA00022525"/>
    </source>
</evidence>
<sequence>MAIGSLLVIAAYFYHCEAFAVVQGDVLNERPIVGILSQELSLRVHSMFPKENYTSYISASFVKDVEKSGARVVPILIGRDRSYYRNILRKINGVIFPGGVSKFNNTNGYADAAKHIYELAQELNDAGDYFPIFGTCLGFQFLVVLTSGRGPEAIRIKCRSYENLPLNFTQDFRKSRMFHEAPKDIIRILKNKDVTVNSHGFCIVDESLKYHNLTKYWRPTSYSNDEYGVRFIASIEHKRYPFYGVQFHPEKASFDWKSSKHYTHSFVAVRTNRYFVDFFVNECRKSQHFFANAAEENAYLIYNYAPKFTGAMGSSYFQCYMFEPRGNV</sequence>
<keyword evidence="5 8" id="KW-0732">Signal</keyword>
<evidence type="ECO:0000256" key="3">
    <source>
        <dbReference type="ARBA" id="ARBA00012886"/>
    </source>
</evidence>